<keyword evidence="1" id="KW-1133">Transmembrane helix</keyword>
<sequence>MLIISTFEHTLQLEQALAVLEKRGIHKESILVVPMDQYDQSPHRLTIRAEDIKVRGFEIGMAAATAFGVIGASIGFQLQWGPIVWGLLYALIGLLLGFGAVYLHRVWKGERPISRTPRRPQPEVAVIVYCSEAYSDVVRDVLWQYRAISVGDAAEPAPS</sequence>
<organism evidence="2 3">
    <name type="scientific">Paenibacillus aurantiacus</name>
    <dbReference type="NCBI Taxonomy" id="1936118"/>
    <lineage>
        <taxon>Bacteria</taxon>
        <taxon>Bacillati</taxon>
        <taxon>Bacillota</taxon>
        <taxon>Bacilli</taxon>
        <taxon>Bacillales</taxon>
        <taxon>Paenibacillaceae</taxon>
        <taxon>Paenibacillus</taxon>
    </lineage>
</organism>
<feature type="transmembrane region" description="Helical" evidence="1">
    <location>
        <begin position="57"/>
        <end position="77"/>
    </location>
</feature>
<comment type="caution">
    <text evidence="2">The sequence shown here is derived from an EMBL/GenBank/DDBJ whole genome shotgun (WGS) entry which is preliminary data.</text>
</comment>
<gene>
    <name evidence="2" type="ORF">ACFFSY_12020</name>
</gene>
<keyword evidence="3" id="KW-1185">Reference proteome</keyword>
<evidence type="ECO:0000256" key="1">
    <source>
        <dbReference type="SAM" id="Phobius"/>
    </source>
</evidence>
<dbReference type="EMBL" id="JBHMDO010000022">
    <property type="protein sequence ID" value="MFB9326641.1"/>
    <property type="molecule type" value="Genomic_DNA"/>
</dbReference>
<evidence type="ECO:0000313" key="3">
    <source>
        <dbReference type="Proteomes" id="UP001589747"/>
    </source>
</evidence>
<accession>A0ABV5KN48</accession>
<feature type="transmembrane region" description="Helical" evidence="1">
    <location>
        <begin position="83"/>
        <end position="103"/>
    </location>
</feature>
<evidence type="ECO:0008006" key="4">
    <source>
        <dbReference type="Google" id="ProtNLM"/>
    </source>
</evidence>
<proteinExistence type="predicted"/>
<evidence type="ECO:0000313" key="2">
    <source>
        <dbReference type="EMBL" id="MFB9326641.1"/>
    </source>
</evidence>
<keyword evidence="1" id="KW-0472">Membrane</keyword>
<dbReference type="Proteomes" id="UP001589747">
    <property type="component" value="Unassembled WGS sequence"/>
</dbReference>
<keyword evidence="1" id="KW-0812">Transmembrane</keyword>
<name>A0ABV5KN48_9BACL</name>
<dbReference type="RefSeq" id="WP_377494134.1">
    <property type="nucleotide sequence ID" value="NZ_JBHMDO010000022.1"/>
</dbReference>
<protein>
    <recommendedName>
        <fullName evidence="4">DUF1269 domain-containing protein</fullName>
    </recommendedName>
</protein>
<reference evidence="2 3" key="1">
    <citation type="submission" date="2024-09" db="EMBL/GenBank/DDBJ databases">
        <authorList>
            <person name="Sun Q."/>
            <person name="Mori K."/>
        </authorList>
    </citation>
    <scope>NUCLEOTIDE SEQUENCE [LARGE SCALE GENOMIC DNA]</scope>
    <source>
        <strain evidence="2 3">TISTR 2452</strain>
    </source>
</reference>